<accession>A0A0L0SHK7</accession>
<reference evidence="1 2" key="1">
    <citation type="submission" date="2009-11" db="EMBL/GenBank/DDBJ databases">
        <title>Annotation of Allomyces macrogynus ATCC 38327.</title>
        <authorList>
            <consortium name="The Broad Institute Genome Sequencing Platform"/>
            <person name="Russ C."/>
            <person name="Cuomo C."/>
            <person name="Burger G."/>
            <person name="Gray M.W."/>
            <person name="Holland P.W.H."/>
            <person name="King N."/>
            <person name="Lang F.B.F."/>
            <person name="Roger A.J."/>
            <person name="Ruiz-Trillo I."/>
            <person name="Young S.K."/>
            <person name="Zeng Q."/>
            <person name="Gargeya S."/>
            <person name="Fitzgerald M."/>
            <person name="Haas B."/>
            <person name="Abouelleil A."/>
            <person name="Alvarado L."/>
            <person name="Arachchi H.M."/>
            <person name="Berlin A."/>
            <person name="Chapman S.B."/>
            <person name="Gearin G."/>
            <person name="Goldberg J."/>
            <person name="Griggs A."/>
            <person name="Gujja S."/>
            <person name="Hansen M."/>
            <person name="Heiman D."/>
            <person name="Howarth C."/>
            <person name="Larimer J."/>
            <person name="Lui A."/>
            <person name="MacDonald P.J.P."/>
            <person name="McCowen C."/>
            <person name="Montmayeur A."/>
            <person name="Murphy C."/>
            <person name="Neiman D."/>
            <person name="Pearson M."/>
            <person name="Priest M."/>
            <person name="Roberts A."/>
            <person name="Saif S."/>
            <person name="Shea T."/>
            <person name="Sisk P."/>
            <person name="Stolte C."/>
            <person name="Sykes S."/>
            <person name="Wortman J."/>
            <person name="Nusbaum C."/>
            <person name="Birren B."/>
        </authorList>
    </citation>
    <scope>NUCLEOTIDE SEQUENCE [LARGE SCALE GENOMIC DNA]</scope>
    <source>
        <strain evidence="1 2">ATCC 38327</strain>
    </source>
</reference>
<protein>
    <recommendedName>
        <fullName evidence="3">F-box domain-containing protein</fullName>
    </recommendedName>
</protein>
<reference evidence="2" key="2">
    <citation type="submission" date="2009-11" db="EMBL/GenBank/DDBJ databases">
        <title>The Genome Sequence of Allomyces macrogynus strain ATCC 38327.</title>
        <authorList>
            <consortium name="The Broad Institute Genome Sequencing Platform"/>
            <person name="Russ C."/>
            <person name="Cuomo C."/>
            <person name="Shea T."/>
            <person name="Young S.K."/>
            <person name="Zeng Q."/>
            <person name="Koehrsen M."/>
            <person name="Haas B."/>
            <person name="Borodovsky M."/>
            <person name="Guigo R."/>
            <person name="Alvarado L."/>
            <person name="Berlin A."/>
            <person name="Borenstein D."/>
            <person name="Chen Z."/>
            <person name="Engels R."/>
            <person name="Freedman E."/>
            <person name="Gellesch M."/>
            <person name="Goldberg J."/>
            <person name="Griggs A."/>
            <person name="Gujja S."/>
            <person name="Heiman D."/>
            <person name="Hepburn T."/>
            <person name="Howarth C."/>
            <person name="Jen D."/>
            <person name="Larson L."/>
            <person name="Lewis B."/>
            <person name="Mehta T."/>
            <person name="Park D."/>
            <person name="Pearson M."/>
            <person name="Roberts A."/>
            <person name="Saif S."/>
            <person name="Shenoy N."/>
            <person name="Sisk P."/>
            <person name="Stolte C."/>
            <person name="Sykes S."/>
            <person name="Walk T."/>
            <person name="White J."/>
            <person name="Yandava C."/>
            <person name="Burger G."/>
            <person name="Gray M.W."/>
            <person name="Holland P.W.H."/>
            <person name="King N."/>
            <person name="Lang F.B.F."/>
            <person name="Roger A.J."/>
            <person name="Ruiz-Trillo I."/>
            <person name="Lander E."/>
            <person name="Nusbaum C."/>
        </authorList>
    </citation>
    <scope>NUCLEOTIDE SEQUENCE [LARGE SCALE GENOMIC DNA]</scope>
    <source>
        <strain evidence="2">ATCC 38327</strain>
    </source>
</reference>
<evidence type="ECO:0000313" key="2">
    <source>
        <dbReference type="Proteomes" id="UP000054350"/>
    </source>
</evidence>
<proteinExistence type="predicted"/>
<evidence type="ECO:0000313" key="1">
    <source>
        <dbReference type="EMBL" id="KNE61978.1"/>
    </source>
</evidence>
<name>A0A0L0SHK7_ALLM3</name>
<dbReference type="EMBL" id="GG745339">
    <property type="protein sequence ID" value="KNE61978.1"/>
    <property type="molecule type" value="Genomic_DNA"/>
</dbReference>
<keyword evidence="2" id="KW-1185">Reference proteome</keyword>
<dbReference type="Proteomes" id="UP000054350">
    <property type="component" value="Unassembled WGS sequence"/>
</dbReference>
<gene>
    <name evidence="1" type="ORF">AMAG_18791</name>
</gene>
<evidence type="ECO:0008006" key="3">
    <source>
        <dbReference type="Google" id="ProtNLM"/>
    </source>
</evidence>
<sequence>MATMCPMAGQGTTRSRSPRILHALGSYQPGESHGCRACVAPLLAPSPPDLRVSVFVESEYPECIELAQILPAGLDLLQFGVNLSDSHTQDALIMSLKFARPPAQLDLAVTIPDWYMEMGRALPLAPTLMRLSLSSQSRSTNVLFDVIARLPQTPTTFILYDWRLHGTGVLEHLAQHMPPRLQSLQLQRCNMTASDLGQSLAAFARPPRHESRQSRYTAGPAPAAASCAGSFVQPT</sequence>
<dbReference type="AlphaFoldDB" id="A0A0L0SHK7"/>
<organism evidence="1 2">
    <name type="scientific">Allomyces macrogynus (strain ATCC 38327)</name>
    <name type="common">Allomyces javanicus var. macrogynus</name>
    <dbReference type="NCBI Taxonomy" id="578462"/>
    <lineage>
        <taxon>Eukaryota</taxon>
        <taxon>Fungi</taxon>
        <taxon>Fungi incertae sedis</taxon>
        <taxon>Blastocladiomycota</taxon>
        <taxon>Blastocladiomycetes</taxon>
        <taxon>Blastocladiales</taxon>
        <taxon>Blastocladiaceae</taxon>
        <taxon>Allomyces</taxon>
    </lineage>
</organism>
<dbReference type="VEuPathDB" id="FungiDB:AMAG_18791"/>